<sequence>MSTSLIILHNVWRHWGHAQRRLWPSMLVEAFFPLYSSLHSASVYLDPFQTSSLWTLADSSSLLPAQSRLHASSLLSFTFTIRPCLPHCCHISHQTGLINVTSTTCYRGGHRRAWRQGQMPEARPHPFPPIRTCWQQLTSICVDVRPVG</sequence>
<dbReference type="Proteomes" id="UP000784294">
    <property type="component" value="Unassembled WGS sequence"/>
</dbReference>
<protein>
    <submittedName>
        <fullName evidence="1">Uncharacterized protein</fullName>
    </submittedName>
</protein>
<organism evidence="1 2">
    <name type="scientific">Protopolystoma xenopodis</name>
    <dbReference type="NCBI Taxonomy" id="117903"/>
    <lineage>
        <taxon>Eukaryota</taxon>
        <taxon>Metazoa</taxon>
        <taxon>Spiralia</taxon>
        <taxon>Lophotrochozoa</taxon>
        <taxon>Platyhelminthes</taxon>
        <taxon>Monogenea</taxon>
        <taxon>Polyopisthocotylea</taxon>
        <taxon>Polystomatidea</taxon>
        <taxon>Polystomatidae</taxon>
        <taxon>Protopolystoma</taxon>
    </lineage>
</organism>
<dbReference type="AlphaFoldDB" id="A0A448XA18"/>
<dbReference type="EMBL" id="CAAALY010129179">
    <property type="protein sequence ID" value="VEL32008.1"/>
    <property type="molecule type" value="Genomic_DNA"/>
</dbReference>
<proteinExistence type="predicted"/>
<keyword evidence="2" id="KW-1185">Reference proteome</keyword>
<comment type="caution">
    <text evidence="1">The sequence shown here is derived from an EMBL/GenBank/DDBJ whole genome shotgun (WGS) entry which is preliminary data.</text>
</comment>
<gene>
    <name evidence="1" type="ORF">PXEA_LOCUS25448</name>
</gene>
<name>A0A448XA18_9PLAT</name>
<reference evidence="1" key="1">
    <citation type="submission" date="2018-11" db="EMBL/GenBank/DDBJ databases">
        <authorList>
            <consortium name="Pathogen Informatics"/>
        </authorList>
    </citation>
    <scope>NUCLEOTIDE SEQUENCE</scope>
</reference>
<accession>A0A448XA18</accession>
<evidence type="ECO:0000313" key="2">
    <source>
        <dbReference type="Proteomes" id="UP000784294"/>
    </source>
</evidence>
<evidence type="ECO:0000313" key="1">
    <source>
        <dbReference type="EMBL" id="VEL32008.1"/>
    </source>
</evidence>